<dbReference type="Pfam" id="PF13114">
    <property type="entry name" value="RecO_N_2"/>
    <property type="match status" value="1"/>
</dbReference>
<gene>
    <name evidence="2" type="ORF">LNAT_P0938</name>
</gene>
<evidence type="ECO:0000259" key="1">
    <source>
        <dbReference type="Pfam" id="PF13114"/>
    </source>
</evidence>
<dbReference type="InterPro" id="IPR022572">
    <property type="entry name" value="DNA_rep/recomb_RecO_N"/>
</dbReference>
<evidence type="ECO:0000313" key="2">
    <source>
        <dbReference type="EMBL" id="GAX87641.1"/>
    </source>
</evidence>
<feature type="domain" description="DNA replication/recombination mediator RecO N-terminal" evidence="1">
    <location>
        <begin position="1"/>
        <end position="70"/>
    </location>
</feature>
<dbReference type="NCBIfam" id="NF010483">
    <property type="entry name" value="PRK13908.1"/>
    <property type="match status" value="1"/>
</dbReference>
<evidence type="ECO:0000313" key="3">
    <source>
        <dbReference type="Proteomes" id="UP000217944"/>
    </source>
</evidence>
<dbReference type="AlphaFoldDB" id="A0A292YEC6"/>
<dbReference type="Proteomes" id="UP000217944">
    <property type="component" value="Unassembled WGS sequence"/>
</dbReference>
<reference evidence="2 3" key="1">
    <citation type="journal article" date="2017" name="Syst. Appl. Microbiol.">
        <title>Lebetimonas natsushimae sp. nov., a novel strictly anaerobic, moderately thermophilic chemoautotroph isolated from a deep-sea hydrothermal vent polychaete nest in the Mid-Okinawa Trough.</title>
        <authorList>
            <person name="Nagata R."/>
            <person name="Takaki Y."/>
            <person name="Tame A."/>
            <person name="Nunoura T."/>
            <person name="Muto H."/>
            <person name="Mino S."/>
            <person name="Sawayama S."/>
            <person name="Takai K."/>
            <person name="Nakagawa S."/>
        </authorList>
    </citation>
    <scope>NUCLEOTIDE SEQUENCE [LARGE SCALE GENOMIC DNA]</scope>
    <source>
        <strain evidence="2 3">HS1857</strain>
    </source>
</reference>
<organism evidence="2 3">
    <name type="scientific">Lebetimonas natsushimae</name>
    <dbReference type="NCBI Taxonomy" id="1936991"/>
    <lineage>
        <taxon>Bacteria</taxon>
        <taxon>Pseudomonadati</taxon>
        <taxon>Campylobacterota</taxon>
        <taxon>Epsilonproteobacteria</taxon>
        <taxon>Nautiliales</taxon>
        <taxon>Nautiliaceae</taxon>
        <taxon>Lebetimonas</taxon>
    </lineage>
</organism>
<protein>
    <recommendedName>
        <fullName evidence="1">DNA replication/recombination mediator RecO N-terminal domain-containing protein</fullName>
    </recommendedName>
</protein>
<accession>A0A292YEC6</accession>
<keyword evidence="3" id="KW-1185">Reference proteome</keyword>
<name>A0A292YEC6_9BACT</name>
<comment type="caution">
    <text evidence="2">The sequence shown here is derived from an EMBL/GenBank/DDBJ whole genome shotgun (WGS) entry which is preliminary data.</text>
</comment>
<sequence length="205" mass="24533">MKGLILNTIRVRDEDLIVRILTKNEVLTLYRFYGARHSYINVGFFIDFVVEESYKTTIKRLRNVTQIPFSFLFEREKVIYFNEYIRLLNAHFIDVSRVDSFYYESLYKLAKTLHERDVKRAVIEHYVSLLEKEGRLHRDKICFLCEKKIENKIALARSFLPAHEKCIYSAGFDEEKIDTLFNEKKTILFSDEEIEKLWKILNLGI</sequence>
<proteinExistence type="predicted"/>
<dbReference type="OrthoDB" id="5338768at2"/>
<dbReference type="EMBL" id="BDME01000002">
    <property type="protein sequence ID" value="GAX87641.1"/>
    <property type="molecule type" value="Genomic_DNA"/>
</dbReference>
<dbReference type="RefSeq" id="WP_096258889.1">
    <property type="nucleotide sequence ID" value="NZ_BDME01000002.1"/>
</dbReference>